<accession>A0ABN3TX54</accession>
<keyword evidence="3" id="KW-1185">Reference proteome</keyword>
<organism evidence="2 3">
    <name type="scientific">Streptomyces luteosporeus</name>
    <dbReference type="NCBI Taxonomy" id="173856"/>
    <lineage>
        <taxon>Bacteria</taxon>
        <taxon>Bacillati</taxon>
        <taxon>Actinomycetota</taxon>
        <taxon>Actinomycetes</taxon>
        <taxon>Kitasatosporales</taxon>
        <taxon>Streptomycetaceae</taxon>
        <taxon>Streptomyces</taxon>
    </lineage>
</organism>
<dbReference type="InterPro" id="IPR046051">
    <property type="entry name" value="DUF6009"/>
</dbReference>
<sequence length="102" mass="11322">MCSFSNPPNKPIIGYAELEESAEPTEPSRRYRRRVFCVTDNDRSEPGGQYQDATPHQAVNRPRGGCTAVSPTAPGDAVPPRQRKRPLLLARSRSRRPTACCL</sequence>
<dbReference type="Proteomes" id="UP001500886">
    <property type="component" value="Unassembled WGS sequence"/>
</dbReference>
<protein>
    <submittedName>
        <fullName evidence="2">Uncharacterized protein</fullName>
    </submittedName>
</protein>
<gene>
    <name evidence="2" type="ORF">GCM10010315_41570</name>
</gene>
<reference evidence="2 3" key="1">
    <citation type="journal article" date="2019" name="Int. J. Syst. Evol. Microbiol.">
        <title>The Global Catalogue of Microorganisms (GCM) 10K type strain sequencing project: providing services to taxonomists for standard genome sequencing and annotation.</title>
        <authorList>
            <consortium name="The Broad Institute Genomics Platform"/>
            <consortium name="The Broad Institute Genome Sequencing Center for Infectious Disease"/>
            <person name="Wu L."/>
            <person name="Ma J."/>
        </authorList>
    </citation>
    <scope>NUCLEOTIDE SEQUENCE [LARGE SCALE GENOMIC DNA]</scope>
    <source>
        <strain evidence="2 3">JCM 4542</strain>
    </source>
</reference>
<comment type="caution">
    <text evidence="2">The sequence shown here is derived from an EMBL/GenBank/DDBJ whole genome shotgun (WGS) entry which is preliminary data.</text>
</comment>
<dbReference type="EMBL" id="BAAASL010000015">
    <property type="protein sequence ID" value="GAA2720657.1"/>
    <property type="molecule type" value="Genomic_DNA"/>
</dbReference>
<dbReference type="RefSeq" id="WP_361746723.1">
    <property type="nucleotide sequence ID" value="NZ_BAAASL010000015.1"/>
</dbReference>
<evidence type="ECO:0000313" key="3">
    <source>
        <dbReference type="Proteomes" id="UP001500886"/>
    </source>
</evidence>
<feature type="region of interest" description="Disordered" evidence="1">
    <location>
        <begin position="40"/>
        <end position="85"/>
    </location>
</feature>
<evidence type="ECO:0000256" key="1">
    <source>
        <dbReference type="SAM" id="MobiDB-lite"/>
    </source>
</evidence>
<proteinExistence type="predicted"/>
<name>A0ABN3TX54_9ACTN</name>
<evidence type="ECO:0000313" key="2">
    <source>
        <dbReference type="EMBL" id="GAA2720657.1"/>
    </source>
</evidence>
<dbReference type="Pfam" id="PF19472">
    <property type="entry name" value="DUF6009"/>
    <property type="match status" value="1"/>
</dbReference>